<evidence type="ECO:0000256" key="4">
    <source>
        <dbReference type="ARBA" id="ARBA00022475"/>
    </source>
</evidence>
<dbReference type="Proteomes" id="UP001460270">
    <property type="component" value="Unassembled WGS sequence"/>
</dbReference>
<dbReference type="Gene3D" id="2.60.40.3210">
    <property type="entry name" value="Zona pellucida, ZP-N domain"/>
    <property type="match status" value="1"/>
</dbReference>
<keyword evidence="10 14" id="KW-1133">Transmembrane helix</keyword>
<dbReference type="GO" id="GO:2000344">
    <property type="term" value="P:positive regulation of acrosome reaction"/>
    <property type="evidence" value="ECO:0007669"/>
    <property type="project" value="UniProtKB-UniRule"/>
</dbReference>
<evidence type="ECO:0000259" key="16">
    <source>
        <dbReference type="PROSITE" id="PS51034"/>
    </source>
</evidence>
<sequence length="548" mass="61535">MSKTLALCVNILVLLTLTKSQVQTNGADLPQSVLIPNHQSGRPRASAQPVRAVVVRCHPDSWEVVVQADLFSTGLMVERSHLHLGVEGQKDPHACTAVPSGPSEFTIWAHLMDCGTVKHPPSEENIVYSNVLVYAPKPSSDGLLRLDGVKIPVECHYNKFYSVNSFSLIPTWAPFVLRTSTESQVDFSLKLMTGDWQFERNSHVYYVGDPIYFEASTILGNHKPLRVFVDHCVATVSRDTQTALRYDFIDHYGCLADAYLTNSSAHFLSRAEDRRIKFQLDAFRFYQENTNQIYITCQLTAIPTLAKPVKSKHRACSLIANKYVTLVLYKVCLIISGLLSLHNVFLYRWRSADGNDEDCRSCGIPYPVKETFTATSPTTTSPRGQGQSLPKHQPANYMHIRPRTHQNGHSKPSSPTGLMKEREKRKGVDRTFAEMTKELVDNTYYNIAMVTRKLSGVLIMLLLFAFGYFVQRMLCSRSRQLSAPYSGPPTAAASQEMLMESYTPDSLRSPALSAPLPSYDDLKRLPTYEETIRESCVQHETLNSNAVQ</sequence>
<name>A0AAW0Q1M7_9GOBI</name>
<keyword evidence="4 14" id="KW-1003">Cell membrane</keyword>
<evidence type="ECO:0000256" key="6">
    <source>
        <dbReference type="ARBA" id="ARBA00022530"/>
    </source>
</evidence>
<comment type="caution">
    <text evidence="17">The sequence shown here is derived from an EMBL/GenBank/DDBJ whole genome shotgun (WGS) entry which is preliminary data.</text>
</comment>
<comment type="function">
    <text evidence="14">Component of the zona pellucida, an extracellular matrix surrounding oocytes which mediates sperm binding, induction of the acrosome reaction and prevents post-fertilization polyspermy. The zona pellucida is composed of 3 to 4 glycoproteins, ZP1, ZP2, ZP3, and ZP4. ZP3 is essential for sperm binding and zona matrix formation.</text>
</comment>
<keyword evidence="11 14" id="KW-0472">Membrane</keyword>
<evidence type="ECO:0000256" key="10">
    <source>
        <dbReference type="ARBA" id="ARBA00022989"/>
    </source>
</evidence>
<dbReference type="GO" id="GO:0032190">
    <property type="term" value="F:acrosin binding"/>
    <property type="evidence" value="ECO:0007669"/>
    <property type="project" value="TreeGrafter"/>
</dbReference>
<dbReference type="PRINTS" id="PR00023">
    <property type="entry name" value="ZPELLUCIDA"/>
</dbReference>
<keyword evidence="18" id="KW-1185">Reference proteome</keyword>
<dbReference type="InterPro" id="IPR031696">
    <property type="entry name" value="DUF4719"/>
</dbReference>
<evidence type="ECO:0000313" key="17">
    <source>
        <dbReference type="EMBL" id="KAK7945661.1"/>
    </source>
</evidence>
<evidence type="ECO:0000256" key="5">
    <source>
        <dbReference type="ARBA" id="ARBA00022525"/>
    </source>
</evidence>
<dbReference type="Pfam" id="PF00100">
    <property type="entry name" value="Zona_pellucida"/>
    <property type="match status" value="1"/>
</dbReference>
<feature type="compositionally biased region" description="Low complexity" evidence="15">
    <location>
        <begin position="373"/>
        <end position="382"/>
    </location>
</feature>
<evidence type="ECO:0000256" key="13">
    <source>
        <dbReference type="ARBA" id="ARBA00023180"/>
    </source>
</evidence>
<dbReference type="InterPro" id="IPR001507">
    <property type="entry name" value="ZP_dom"/>
</dbReference>
<keyword evidence="13" id="KW-0325">Glycoprotein</keyword>
<dbReference type="GO" id="GO:0035805">
    <property type="term" value="C:egg coat"/>
    <property type="evidence" value="ECO:0007669"/>
    <property type="project" value="UniProtKB-SubCell"/>
</dbReference>
<feature type="domain" description="ZP" evidence="16">
    <location>
        <begin position="56"/>
        <end position="323"/>
    </location>
</feature>
<dbReference type="GO" id="GO:0035804">
    <property type="term" value="F:structural constituent of egg coat"/>
    <property type="evidence" value="ECO:0007669"/>
    <property type="project" value="UniProtKB-UniRule"/>
</dbReference>
<accession>A0AAW0Q1M7</accession>
<comment type="domain">
    <text evidence="14">The ZP domain is involved in the polymerization of the ZP proteins to form the zona pellucida.</text>
</comment>
<feature type="transmembrane region" description="Helical" evidence="14">
    <location>
        <begin position="323"/>
        <end position="341"/>
    </location>
</feature>
<evidence type="ECO:0000256" key="11">
    <source>
        <dbReference type="ARBA" id="ARBA00023136"/>
    </source>
</evidence>
<dbReference type="Pfam" id="PF15843">
    <property type="entry name" value="DUF4719"/>
    <property type="match status" value="1"/>
</dbReference>
<evidence type="ECO:0000256" key="12">
    <source>
        <dbReference type="ARBA" id="ARBA00023157"/>
    </source>
</evidence>
<keyword evidence="5 14" id="KW-0964">Secreted</keyword>
<keyword evidence="9 14" id="KW-0732">Signal</keyword>
<organism evidence="17 18">
    <name type="scientific">Mugilogobius chulae</name>
    <name type="common">yellowstripe goby</name>
    <dbReference type="NCBI Taxonomy" id="88201"/>
    <lineage>
        <taxon>Eukaryota</taxon>
        <taxon>Metazoa</taxon>
        <taxon>Chordata</taxon>
        <taxon>Craniata</taxon>
        <taxon>Vertebrata</taxon>
        <taxon>Euteleostomi</taxon>
        <taxon>Actinopterygii</taxon>
        <taxon>Neopterygii</taxon>
        <taxon>Teleostei</taxon>
        <taxon>Neoteleostei</taxon>
        <taxon>Acanthomorphata</taxon>
        <taxon>Gobiaria</taxon>
        <taxon>Gobiiformes</taxon>
        <taxon>Gobioidei</taxon>
        <taxon>Gobiidae</taxon>
        <taxon>Gobionellinae</taxon>
        <taxon>Mugilogobius</taxon>
    </lineage>
</organism>
<dbReference type="FunFam" id="2.60.40.3210:FF:000001">
    <property type="entry name" value="Zona pellucida sperm-binding protein 3"/>
    <property type="match status" value="1"/>
</dbReference>
<evidence type="ECO:0000256" key="9">
    <source>
        <dbReference type="ARBA" id="ARBA00022729"/>
    </source>
</evidence>
<feature type="signal peptide" evidence="14">
    <location>
        <begin position="1"/>
        <end position="20"/>
    </location>
</feature>
<dbReference type="AlphaFoldDB" id="A0AAW0Q1M7"/>
<dbReference type="InterPro" id="IPR048290">
    <property type="entry name" value="ZP_chr"/>
</dbReference>
<comment type="PTM">
    <text evidence="14">Proteolytically cleaved before the transmembrane segment to yield the secreted ectodomain incorporated in the zona pellucida.</text>
</comment>
<gene>
    <name evidence="17" type="ORF">WMY93_001389</name>
</gene>
<evidence type="ECO:0000256" key="8">
    <source>
        <dbReference type="ARBA" id="ARBA00022692"/>
    </source>
</evidence>
<dbReference type="GO" id="GO:0035803">
    <property type="term" value="P:egg coat formation"/>
    <property type="evidence" value="ECO:0007669"/>
    <property type="project" value="UniProtKB-UniRule"/>
</dbReference>
<dbReference type="GO" id="GO:0007339">
    <property type="term" value="P:binding of sperm to zona pellucida"/>
    <property type="evidence" value="ECO:0007669"/>
    <property type="project" value="UniProtKB-UniRule"/>
</dbReference>
<dbReference type="GO" id="GO:0005886">
    <property type="term" value="C:plasma membrane"/>
    <property type="evidence" value="ECO:0007669"/>
    <property type="project" value="UniProtKB-SubCell"/>
</dbReference>
<dbReference type="PANTHER" id="PTHR11576:SF2">
    <property type="entry name" value="ZONA PELLUCIDA SPERM-BINDING PROTEIN 3"/>
    <property type="match status" value="1"/>
</dbReference>
<protein>
    <recommendedName>
        <fullName evidence="3 14">Zona pellucida sperm-binding protein 3</fullName>
    </recommendedName>
</protein>
<keyword evidence="12 14" id="KW-1015">Disulfide bond</keyword>
<comment type="caution">
    <text evidence="14">Lacks conserved residue(s) required for the propagation of feature annotation.</text>
</comment>
<dbReference type="EMBL" id="JBBPFD010000001">
    <property type="protein sequence ID" value="KAK7945661.1"/>
    <property type="molecule type" value="Genomic_DNA"/>
</dbReference>
<comment type="similarity">
    <text evidence="2 14">Belongs to the ZP domain family. ZPC subfamily.</text>
</comment>
<dbReference type="FunFam" id="2.60.40.4100:FF:000002">
    <property type="entry name" value="Zona pellucida sperm-binding protein 3"/>
    <property type="match status" value="1"/>
</dbReference>
<evidence type="ECO:0000256" key="1">
    <source>
        <dbReference type="ARBA" id="ARBA00004498"/>
    </source>
</evidence>
<comment type="subcellular location">
    <subcellularLocation>
        <location evidence="1">Secreted</location>
        <location evidence="1">Extracellular space</location>
        <location evidence="1">Extracellular matrix</location>
    </subcellularLocation>
    <subcellularLocation>
        <location evidence="14">Zona pellucida</location>
    </subcellularLocation>
    <subcellularLocation>
        <location evidence="14">Cell membrane</location>
        <topology evidence="14">Single-pass type I membrane protein</topology>
    </subcellularLocation>
</comment>
<evidence type="ECO:0000256" key="14">
    <source>
        <dbReference type="RuleBase" id="RU367066"/>
    </source>
</evidence>
<evidence type="ECO:0000256" key="15">
    <source>
        <dbReference type="SAM" id="MobiDB-lite"/>
    </source>
</evidence>
<evidence type="ECO:0000313" key="18">
    <source>
        <dbReference type="Proteomes" id="UP001460270"/>
    </source>
</evidence>
<dbReference type="SMART" id="SM00241">
    <property type="entry name" value="ZP"/>
    <property type="match status" value="1"/>
</dbReference>
<keyword evidence="6 14" id="KW-0272">Extracellular matrix</keyword>
<keyword evidence="8 14" id="KW-0812">Transmembrane</keyword>
<feature type="transmembrane region" description="Helical" evidence="14">
    <location>
        <begin position="454"/>
        <end position="470"/>
    </location>
</feature>
<reference evidence="18" key="1">
    <citation type="submission" date="2024-04" db="EMBL/GenBank/DDBJ databases">
        <title>Salinicola lusitanus LLJ914,a marine bacterium isolated from the Okinawa Trough.</title>
        <authorList>
            <person name="Li J."/>
        </authorList>
    </citation>
    <scope>NUCLEOTIDE SEQUENCE [LARGE SCALE GENOMIC DNA]</scope>
</reference>
<dbReference type="PANTHER" id="PTHR11576">
    <property type="entry name" value="ZONA PELLUCIDA SPERM-BINDING PROTEIN 3"/>
    <property type="match status" value="1"/>
</dbReference>
<evidence type="ECO:0000256" key="2">
    <source>
        <dbReference type="ARBA" id="ARBA00006735"/>
    </source>
</evidence>
<dbReference type="Gene3D" id="2.60.40.4100">
    <property type="entry name" value="Zona pellucida, ZP-C domain"/>
    <property type="match status" value="1"/>
</dbReference>
<feature type="compositionally biased region" description="Basic and acidic residues" evidence="15">
    <location>
        <begin position="419"/>
        <end position="428"/>
    </location>
</feature>
<dbReference type="InterPro" id="IPR055355">
    <property type="entry name" value="ZP-C"/>
</dbReference>
<dbReference type="InterPro" id="IPR055356">
    <property type="entry name" value="ZP-N"/>
</dbReference>
<dbReference type="Pfam" id="PF23344">
    <property type="entry name" value="ZP-N"/>
    <property type="match status" value="1"/>
</dbReference>
<dbReference type="PROSITE" id="PS51034">
    <property type="entry name" value="ZP_2"/>
    <property type="match status" value="1"/>
</dbReference>
<evidence type="ECO:0000256" key="7">
    <source>
        <dbReference type="ARBA" id="ARBA00022685"/>
    </source>
</evidence>
<dbReference type="InterPro" id="IPR042235">
    <property type="entry name" value="ZP-C_dom"/>
</dbReference>
<feature type="region of interest" description="Disordered" evidence="15">
    <location>
        <begin position="373"/>
        <end position="428"/>
    </location>
</feature>
<keyword evidence="7 14" id="KW-0165">Cleavage on pair of basic residues</keyword>
<feature type="chain" id="PRO_5043113961" description="Zona pellucida sperm-binding protein 3" evidence="14">
    <location>
        <begin position="21"/>
        <end position="548"/>
    </location>
</feature>
<evidence type="ECO:0000256" key="3">
    <source>
        <dbReference type="ARBA" id="ARBA00017980"/>
    </source>
</evidence>
<proteinExistence type="inferred from homology"/>